<gene>
    <name evidence="2" type="ORF">RWE15_06840</name>
</gene>
<dbReference type="SUPFAM" id="SSF55729">
    <property type="entry name" value="Acyl-CoA N-acyltransferases (Nat)"/>
    <property type="match status" value="1"/>
</dbReference>
<feature type="domain" description="N-acetyltransferase" evidence="1">
    <location>
        <begin position="129"/>
        <end position="256"/>
    </location>
</feature>
<keyword evidence="3" id="KW-1185">Reference proteome</keyword>
<dbReference type="InterPro" id="IPR016181">
    <property type="entry name" value="Acyl_CoA_acyltransferase"/>
</dbReference>
<evidence type="ECO:0000313" key="3">
    <source>
        <dbReference type="Proteomes" id="UP001281447"/>
    </source>
</evidence>
<keyword evidence="2" id="KW-0012">Acyltransferase</keyword>
<dbReference type="EC" id="2.3.1.-" evidence="2"/>
<dbReference type="RefSeq" id="WP_390355081.1">
    <property type="nucleotide sequence ID" value="NZ_JBHUIZ010000006.1"/>
</dbReference>
<dbReference type="GO" id="GO:0016746">
    <property type="term" value="F:acyltransferase activity"/>
    <property type="evidence" value="ECO:0007669"/>
    <property type="project" value="UniProtKB-KW"/>
</dbReference>
<protein>
    <submittedName>
        <fullName evidence="2">GNAT family N-acetyltransferase</fullName>
        <ecNumber evidence="2">2.3.1.-</ecNumber>
    </submittedName>
</protein>
<evidence type="ECO:0000313" key="2">
    <source>
        <dbReference type="EMBL" id="MDY0394250.1"/>
    </source>
</evidence>
<dbReference type="InterPro" id="IPR042573">
    <property type="entry name" value="GNAT_acetyltra_N"/>
</dbReference>
<dbReference type="PROSITE" id="PS51186">
    <property type="entry name" value="GNAT"/>
    <property type="match status" value="1"/>
</dbReference>
<sequence length="256" mass="28278">MIYQADATVKEKLFPLFADMKDTCILSCLQGHMGQAWVDHMGHPGAAQIIVGDFVFYAGDTESDAAIALVQHLPAQCLVIPANAAWAKRIEEVHQDNMQKIQRYAFRKNAADLAPLHLRRLLRKLPKDFERRKIDGKIAAMPSLQLISPDFTGQFESLEDYCKRGIGHCIMHQGEVVCAASSYSIYNGGIEIEIGTARDYRRKGLAAVAAASLILDCLEQGIYPSWDAANPASAALAQKLGYVPAGAYDAYEIYWK</sequence>
<name>A0ABU5C4J5_9BACI</name>
<dbReference type="Pfam" id="PF12746">
    <property type="entry name" value="GNAT_acetyltran"/>
    <property type="match status" value="1"/>
</dbReference>
<proteinExistence type="predicted"/>
<dbReference type="EMBL" id="JAWDIP010000003">
    <property type="protein sequence ID" value="MDY0394250.1"/>
    <property type="molecule type" value="Genomic_DNA"/>
</dbReference>
<accession>A0ABU5C4J5</accession>
<keyword evidence="2" id="KW-0808">Transferase</keyword>
<dbReference type="InterPro" id="IPR000182">
    <property type="entry name" value="GNAT_dom"/>
</dbReference>
<dbReference type="Gene3D" id="3.40.630.30">
    <property type="match status" value="1"/>
</dbReference>
<dbReference type="InterPro" id="IPR027365">
    <property type="entry name" value="GNAT_acetyltra_YdfB-like"/>
</dbReference>
<organism evidence="2 3">
    <name type="scientific">Tigheibacillus halophilus</name>
    <dbReference type="NCBI Taxonomy" id="361280"/>
    <lineage>
        <taxon>Bacteria</taxon>
        <taxon>Bacillati</taxon>
        <taxon>Bacillota</taxon>
        <taxon>Bacilli</taxon>
        <taxon>Bacillales</taxon>
        <taxon>Bacillaceae</taxon>
        <taxon>Tigheibacillus</taxon>
    </lineage>
</organism>
<comment type="caution">
    <text evidence="2">The sequence shown here is derived from an EMBL/GenBank/DDBJ whole genome shotgun (WGS) entry which is preliminary data.</text>
</comment>
<dbReference type="PANTHER" id="PTHR31143">
    <property type="match status" value="1"/>
</dbReference>
<dbReference type="Proteomes" id="UP001281447">
    <property type="component" value="Unassembled WGS sequence"/>
</dbReference>
<dbReference type="PANTHER" id="PTHR31143:SF2">
    <property type="entry name" value="FR47-LIKE DOMAIN-CONTAINING PROTEIN-RELATED"/>
    <property type="match status" value="1"/>
</dbReference>
<evidence type="ECO:0000259" key="1">
    <source>
        <dbReference type="PROSITE" id="PS51186"/>
    </source>
</evidence>
<reference evidence="2 3" key="1">
    <citation type="submission" date="2023-10" db="EMBL/GenBank/DDBJ databases">
        <title>Virgibacillus halophilus 5B73C genome.</title>
        <authorList>
            <person name="Miliotis G."/>
            <person name="Sengupta P."/>
            <person name="Hameed A."/>
            <person name="Chuvochina M."/>
            <person name="Mcdonagh F."/>
            <person name="Simpson A.C."/>
            <person name="Singh N.K."/>
            <person name="Rekha P.D."/>
            <person name="Raman K."/>
            <person name="Hugenholtz P."/>
            <person name="Venkateswaran K."/>
        </authorList>
    </citation>
    <scope>NUCLEOTIDE SEQUENCE [LARGE SCALE GENOMIC DNA]</scope>
    <source>
        <strain evidence="2 3">5B73C</strain>
    </source>
</reference>
<dbReference type="Gene3D" id="3.40.630.110">
    <property type="entry name" value="GNAT acetyltransferase-like"/>
    <property type="match status" value="1"/>
</dbReference>